<evidence type="ECO:0000256" key="1">
    <source>
        <dbReference type="SAM" id="Phobius"/>
    </source>
</evidence>
<evidence type="ECO:0000313" key="2">
    <source>
        <dbReference type="Proteomes" id="UP000887566"/>
    </source>
</evidence>
<feature type="transmembrane region" description="Helical" evidence="1">
    <location>
        <begin position="335"/>
        <end position="356"/>
    </location>
</feature>
<sequence length="429" mass="48459">MLAAVFMIVSTVLMLIKICRWRTASGRKSDQTATRHHVPVTVIAFIVGLACIAYTGYSTSLPAYIALFENHQALAYTESYEPIFDIIFIIVFLVFVPILIAFALAFLPSFVIGEAVLNILGSTLLLCFVQKWIMETVLVYTHLCEELEAEGRTCTQENEIHYEVTLKNLTHREYRLYTTLTHTSPLIYTCIMELFPAVWALLVCTLLSYASNTALFWTVRETWHRVGDNIPVMTKVGKFLKKLSKPWKWIIFDQPDLTILILSGFITFTTALIKFIVHLIVYSGSSLNAVAIAAIFMGDLANLVMVLSFYIQFTLIKKFLLFNKSSMKQLAEFQFILHLAPTAIVINILLFGAIYASKSSILPPHPTNNVSYDNMLALLESAYPGSYLYLTTAAVCWAHVVERMYKAGAYRVTDEYDKSAHAVKHHLLS</sequence>
<protein>
    <submittedName>
        <fullName evidence="3">Gustatory receptor</fullName>
    </submittedName>
</protein>
<keyword evidence="1" id="KW-1133">Transmembrane helix</keyword>
<feature type="transmembrane region" description="Helical" evidence="1">
    <location>
        <begin position="382"/>
        <end position="401"/>
    </location>
</feature>
<feature type="transmembrane region" description="Helical" evidence="1">
    <location>
        <begin position="257"/>
        <end position="281"/>
    </location>
</feature>
<feature type="transmembrane region" description="Helical" evidence="1">
    <location>
        <begin position="36"/>
        <end position="57"/>
    </location>
</feature>
<dbReference type="AlphaFoldDB" id="A0A914V2B0"/>
<dbReference type="WBParaSite" id="PSAMB.scaffold1446size31460.g13278.t1">
    <property type="protein sequence ID" value="PSAMB.scaffold1446size31460.g13278.t1"/>
    <property type="gene ID" value="PSAMB.scaffold1446size31460.g13278"/>
</dbReference>
<accession>A0A914V2B0</accession>
<evidence type="ECO:0000313" key="3">
    <source>
        <dbReference type="WBParaSite" id="PSAMB.scaffold1446size31460.g13278.t1"/>
    </source>
</evidence>
<feature type="transmembrane region" description="Helical" evidence="1">
    <location>
        <begin position="287"/>
        <end position="315"/>
    </location>
</feature>
<dbReference type="Proteomes" id="UP000887566">
    <property type="component" value="Unplaced"/>
</dbReference>
<feature type="transmembrane region" description="Helical" evidence="1">
    <location>
        <begin position="6"/>
        <end position="24"/>
    </location>
</feature>
<keyword evidence="1" id="KW-0472">Membrane</keyword>
<proteinExistence type="predicted"/>
<feature type="transmembrane region" description="Helical" evidence="1">
    <location>
        <begin position="186"/>
        <end position="210"/>
    </location>
</feature>
<feature type="transmembrane region" description="Helical" evidence="1">
    <location>
        <begin position="86"/>
        <end position="108"/>
    </location>
</feature>
<organism evidence="2 3">
    <name type="scientific">Plectus sambesii</name>
    <dbReference type="NCBI Taxonomy" id="2011161"/>
    <lineage>
        <taxon>Eukaryota</taxon>
        <taxon>Metazoa</taxon>
        <taxon>Ecdysozoa</taxon>
        <taxon>Nematoda</taxon>
        <taxon>Chromadorea</taxon>
        <taxon>Plectida</taxon>
        <taxon>Plectina</taxon>
        <taxon>Plectoidea</taxon>
        <taxon>Plectidae</taxon>
        <taxon>Plectus</taxon>
    </lineage>
</organism>
<feature type="transmembrane region" description="Helical" evidence="1">
    <location>
        <begin position="115"/>
        <end position="133"/>
    </location>
</feature>
<name>A0A914V2B0_9BILA</name>
<reference evidence="3" key="1">
    <citation type="submission" date="2022-11" db="UniProtKB">
        <authorList>
            <consortium name="WormBaseParasite"/>
        </authorList>
    </citation>
    <scope>IDENTIFICATION</scope>
</reference>
<keyword evidence="1" id="KW-0812">Transmembrane</keyword>
<keyword evidence="2" id="KW-1185">Reference proteome</keyword>